<dbReference type="InterPro" id="IPR029033">
    <property type="entry name" value="His_PPase_superfam"/>
</dbReference>
<dbReference type="OrthoDB" id="7502553at2"/>
<dbReference type="EMBL" id="NKUF01000009">
    <property type="protein sequence ID" value="PYD63667.1"/>
    <property type="molecule type" value="Genomic_DNA"/>
</dbReference>
<dbReference type="InterPro" id="IPR013078">
    <property type="entry name" value="His_Pase_superF_clade-1"/>
</dbReference>
<comment type="caution">
    <text evidence="1">The sequence shown here is derived from an EMBL/GenBank/DDBJ whole genome shotgun (WGS) entry which is preliminary data.</text>
</comment>
<dbReference type="RefSeq" id="WP_110913127.1">
    <property type="nucleotide sequence ID" value="NZ_NKUF01000009.1"/>
</dbReference>
<evidence type="ECO:0000313" key="1">
    <source>
        <dbReference type="EMBL" id="PYD63667.1"/>
    </source>
</evidence>
<name>A0A318QCF8_9PROT</name>
<protein>
    <submittedName>
        <fullName evidence="1">Phosphoglycerate mutase</fullName>
    </submittedName>
</protein>
<evidence type="ECO:0000313" key="2">
    <source>
        <dbReference type="Proteomes" id="UP000248301"/>
    </source>
</evidence>
<dbReference type="Proteomes" id="UP000248301">
    <property type="component" value="Unassembled WGS sequence"/>
</dbReference>
<proteinExistence type="predicted"/>
<accession>A0A318QCF8</accession>
<dbReference type="AlphaFoldDB" id="A0A318QCF8"/>
<sequence length="179" mass="19184">MHLTCLSLPAPDCLRRAIIPTHDDLPALPPGQAARWCTDTPVTCGDDAATQVGCWTGRTPLPHPALRARHHGAWQGRALRDLPAQDMAAWITDPHFAPPGGESLRDVLARAAAWLSCCPTDRGEMALVADALVIRALVLATLGADAAAFAALDIAPYTRTVLTFHNRWRVRETGGIAAF</sequence>
<dbReference type="Pfam" id="PF00300">
    <property type="entry name" value="His_Phos_1"/>
    <property type="match status" value="1"/>
</dbReference>
<organism evidence="1 2">
    <name type="scientific">Gluconacetobacter entanii</name>
    <dbReference type="NCBI Taxonomy" id="108528"/>
    <lineage>
        <taxon>Bacteria</taxon>
        <taxon>Pseudomonadati</taxon>
        <taxon>Pseudomonadota</taxon>
        <taxon>Alphaproteobacteria</taxon>
        <taxon>Acetobacterales</taxon>
        <taxon>Acetobacteraceae</taxon>
        <taxon>Gluconacetobacter</taxon>
    </lineage>
</organism>
<dbReference type="Gene3D" id="3.40.50.1240">
    <property type="entry name" value="Phosphoglycerate mutase-like"/>
    <property type="match status" value="1"/>
</dbReference>
<gene>
    <name evidence="1" type="ORF">CFR72_06190</name>
</gene>
<dbReference type="SUPFAM" id="SSF53254">
    <property type="entry name" value="Phosphoglycerate mutase-like"/>
    <property type="match status" value="1"/>
</dbReference>
<reference evidence="1 2" key="1">
    <citation type="submission" date="2017-07" db="EMBL/GenBank/DDBJ databases">
        <title>A draft genome sequence of Gluconacetobacter entanii LTH 4560.</title>
        <authorList>
            <person name="Skraban J."/>
            <person name="Cleenwerck I."/>
            <person name="Vandamme P."/>
            <person name="Trcek J."/>
        </authorList>
    </citation>
    <scope>NUCLEOTIDE SEQUENCE [LARGE SCALE GENOMIC DNA]</scope>
    <source>
        <strain evidence="1 2">LTH 4560</strain>
    </source>
</reference>